<evidence type="ECO:0000313" key="10">
    <source>
        <dbReference type="Proteomes" id="UP000799439"/>
    </source>
</evidence>
<feature type="transmembrane region" description="Helical" evidence="7">
    <location>
        <begin position="150"/>
        <end position="172"/>
    </location>
</feature>
<feature type="transmembrane region" description="Helical" evidence="7">
    <location>
        <begin position="116"/>
        <end position="138"/>
    </location>
</feature>
<comment type="subcellular location">
    <subcellularLocation>
        <location evidence="1">Membrane</location>
        <topology evidence="1">Multi-pass membrane protein</topology>
    </subcellularLocation>
</comment>
<comment type="caution">
    <text evidence="9">The sequence shown here is derived from an EMBL/GenBank/DDBJ whole genome shotgun (WGS) entry which is preliminary data.</text>
</comment>
<keyword evidence="10" id="KW-1185">Reference proteome</keyword>
<feature type="transmembrane region" description="Helical" evidence="7">
    <location>
        <begin position="205"/>
        <end position="223"/>
    </location>
</feature>
<dbReference type="PANTHER" id="PTHR33048:SF47">
    <property type="entry name" value="INTEGRAL MEMBRANE PROTEIN-RELATED"/>
    <property type="match status" value="1"/>
</dbReference>
<feature type="transmembrane region" description="Helical" evidence="7">
    <location>
        <begin position="270"/>
        <end position="293"/>
    </location>
</feature>
<keyword evidence="2 7" id="KW-0812">Transmembrane</keyword>
<evidence type="ECO:0000256" key="3">
    <source>
        <dbReference type="ARBA" id="ARBA00022989"/>
    </source>
</evidence>
<keyword evidence="4 7" id="KW-0472">Membrane</keyword>
<evidence type="ECO:0000259" key="8">
    <source>
        <dbReference type="Pfam" id="PF20684"/>
    </source>
</evidence>
<proteinExistence type="inferred from homology"/>
<feature type="transmembrane region" description="Helical" evidence="7">
    <location>
        <begin position="74"/>
        <end position="96"/>
    </location>
</feature>
<protein>
    <recommendedName>
        <fullName evidence="8">Rhodopsin domain-containing protein</fullName>
    </recommendedName>
</protein>
<dbReference type="InterPro" id="IPR052337">
    <property type="entry name" value="SAT4-like"/>
</dbReference>
<dbReference type="GO" id="GO:0016020">
    <property type="term" value="C:membrane"/>
    <property type="evidence" value="ECO:0007669"/>
    <property type="project" value="UniProtKB-SubCell"/>
</dbReference>
<feature type="transmembrane region" description="Helical" evidence="7">
    <location>
        <begin position="40"/>
        <end position="62"/>
    </location>
</feature>
<dbReference type="Pfam" id="PF20684">
    <property type="entry name" value="Fung_rhodopsin"/>
    <property type="match status" value="1"/>
</dbReference>
<evidence type="ECO:0000256" key="7">
    <source>
        <dbReference type="SAM" id="Phobius"/>
    </source>
</evidence>
<evidence type="ECO:0000256" key="2">
    <source>
        <dbReference type="ARBA" id="ARBA00022692"/>
    </source>
</evidence>
<feature type="transmembrane region" description="Helical" evidence="7">
    <location>
        <begin position="235"/>
        <end position="258"/>
    </location>
</feature>
<keyword evidence="3 7" id="KW-1133">Transmembrane helix</keyword>
<dbReference type="EMBL" id="ML996082">
    <property type="protein sequence ID" value="KAF2155757.1"/>
    <property type="molecule type" value="Genomic_DNA"/>
</dbReference>
<comment type="similarity">
    <text evidence="5">Belongs to the SAT4 family.</text>
</comment>
<dbReference type="Proteomes" id="UP000799439">
    <property type="component" value="Unassembled WGS sequence"/>
</dbReference>
<reference evidence="9" key="1">
    <citation type="journal article" date="2020" name="Stud. Mycol.">
        <title>101 Dothideomycetes genomes: a test case for predicting lifestyles and emergence of pathogens.</title>
        <authorList>
            <person name="Haridas S."/>
            <person name="Albert R."/>
            <person name="Binder M."/>
            <person name="Bloem J."/>
            <person name="Labutti K."/>
            <person name="Salamov A."/>
            <person name="Andreopoulos B."/>
            <person name="Baker S."/>
            <person name="Barry K."/>
            <person name="Bills G."/>
            <person name="Bluhm B."/>
            <person name="Cannon C."/>
            <person name="Castanera R."/>
            <person name="Culley D."/>
            <person name="Daum C."/>
            <person name="Ezra D."/>
            <person name="Gonzalez J."/>
            <person name="Henrissat B."/>
            <person name="Kuo A."/>
            <person name="Liang C."/>
            <person name="Lipzen A."/>
            <person name="Lutzoni F."/>
            <person name="Magnuson J."/>
            <person name="Mondo S."/>
            <person name="Nolan M."/>
            <person name="Ohm R."/>
            <person name="Pangilinan J."/>
            <person name="Park H.-J."/>
            <person name="Ramirez L."/>
            <person name="Alfaro M."/>
            <person name="Sun H."/>
            <person name="Tritt A."/>
            <person name="Yoshinaga Y."/>
            <person name="Zwiers L.-H."/>
            <person name="Turgeon B."/>
            <person name="Goodwin S."/>
            <person name="Spatafora J."/>
            <person name="Crous P."/>
            <person name="Grigoriev I."/>
        </authorList>
    </citation>
    <scope>NUCLEOTIDE SEQUENCE</scope>
    <source>
        <strain evidence="9">CBS 260.36</strain>
    </source>
</reference>
<evidence type="ECO:0000256" key="5">
    <source>
        <dbReference type="ARBA" id="ARBA00038359"/>
    </source>
</evidence>
<evidence type="ECO:0000256" key="1">
    <source>
        <dbReference type="ARBA" id="ARBA00004141"/>
    </source>
</evidence>
<dbReference type="PANTHER" id="PTHR33048">
    <property type="entry name" value="PTH11-LIKE INTEGRAL MEMBRANE PROTEIN (AFU_ORTHOLOGUE AFUA_5G11245)"/>
    <property type="match status" value="1"/>
</dbReference>
<dbReference type="InterPro" id="IPR049326">
    <property type="entry name" value="Rhodopsin_dom_fungi"/>
</dbReference>
<name>A0A9P4MJW8_9PEZI</name>
<feature type="compositionally biased region" description="Polar residues" evidence="6">
    <location>
        <begin position="312"/>
        <end position="325"/>
    </location>
</feature>
<accession>A0A9P4MJW8</accession>
<dbReference type="AlphaFoldDB" id="A0A9P4MJW8"/>
<feature type="domain" description="Rhodopsin" evidence="8">
    <location>
        <begin position="58"/>
        <end position="299"/>
    </location>
</feature>
<sequence length="346" mass="38638">MNSTQDPTADPSANGPPPEDLPYGFPDIPYFTHPDVHLPFYISMNILVLVLTTLCLGLRIYVRRFMMRAMGWDDYVLMVSYLFLIVLIGGLIAMAVYIHNHNAAAIIFNVVTATQFWVLVFGVNTALVRVAIALFFLRVLPKYEYRAHRLILHILTWTFAAFIIAISFMGLFQCGNPLHWGPSTNPATCPIPASTSKRISLSSRVFVLTIDWTMTLMPLHVIWKSSMPRRSKISTLLVLLLGSCGSIICIVRIPLAWLGEMQTPHDLYNYLLYFLLAASENTVGIMAISLAACRPLLEKLTTGKKDVEEQGFSGTVNQRHGNGNESKGPDDDNVVFLTDFKVPNEG</sequence>
<gene>
    <name evidence="9" type="ORF">K461DRAFT_265262</name>
</gene>
<evidence type="ECO:0000256" key="6">
    <source>
        <dbReference type="SAM" id="MobiDB-lite"/>
    </source>
</evidence>
<evidence type="ECO:0000256" key="4">
    <source>
        <dbReference type="ARBA" id="ARBA00023136"/>
    </source>
</evidence>
<organism evidence="9 10">
    <name type="scientific">Myriangium duriaei CBS 260.36</name>
    <dbReference type="NCBI Taxonomy" id="1168546"/>
    <lineage>
        <taxon>Eukaryota</taxon>
        <taxon>Fungi</taxon>
        <taxon>Dikarya</taxon>
        <taxon>Ascomycota</taxon>
        <taxon>Pezizomycotina</taxon>
        <taxon>Dothideomycetes</taxon>
        <taxon>Dothideomycetidae</taxon>
        <taxon>Myriangiales</taxon>
        <taxon>Myriangiaceae</taxon>
        <taxon>Myriangium</taxon>
    </lineage>
</organism>
<dbReference type="OrthoDB" id="3858933at2759"/>
<feature type="region of interest" description="Disordered" evidence="6">
    <location>
        <begin position="308"/>
        <end position="335"/>
    </location>
</feature>
<evidence type="ECO:0000313" key="9">
    <source>
        <dbReference type="EMBL" id="KAF2155757.1"/>
    </source>
</evidence>